<dbReference type="EMBL" id="ML769398">
    <property type="protein sequence ID" value="KAE9407007.1"/>
    <property type="molecule type" value="Genomic_DNA"/>
</dbReference>
<dbReference type="PROSITE" id="PS50071">
    <property type="entry name" value="HOMEOBOX_2"/>
    <property type="match status" value="1"/>
</dbReference>
<dbReference type="GO" id="GO:0003677">
    <property type="term" value="F:DNA binding"/>
    <property type="evidence" value="ECO:0007669"/>
    <property type="project" value="UniProtKB-UniRule"/>
</dbReference>
<keyword evidence="1" id="KW-0371">Homeobox</keyword>
<feature type="domain" description="Homeobox" evidence="3">
    <location>
        <begin position="43"/>
        <end position="110"/>
    </location>
</feature>
<dbReference type="Gene3D" id="1.10.10.60">
    <property type="entry name" value="Homeodomain-like"/>
    <property type="match status" value="1"/>
</dbReference>
<name>A0A6A4ID04_9AGAR</name>
<evidence type="ECO:0000259" key="3">
    <source>
        <dbReference type="PROSITE" id="PS50071"/>
    </source>
</evidence>
<evidence type="ECO:0000313" key="5">
    <source>
        <dbReference type="Proteomes" id="UP000799118"/>
    </source>
</evidence>
<comment type="subcellular location">
    <subcellularLocation>
        <location evidence="1">Nucleus</location>
    </subcellularLocation>
</comment>
<feature type="DNA-binding region" description="Homeobox" evidence="1">
    <location>
        <begin position="45"/>
        <end position="111"/>
    </location>
</feature>
<keyword evidence="5" id="KW-1185">Reference proteome</keyword>
<evidence type="ECO:0000256" key="1">
    <source>
        <dbReference type="PROSITE-ProRule" id="PRU00108"/>
    </source>
</evidence>
<reference evidence="4" key="1">
    <citation type="journal article" date="2019" name="Environ. Microbiol.">
        <title>Fungal ecological strategies reflected in gene transcription - a case study of two litter decomposers.</title>
        <authorList>
            <person name="Barbi F."/>
            <person name="Kohler A."/>
            <person name="Barry K."/>
            <person name="Baskaran P."/>
            <person name="Daum C."/>
            <person name="Fauchery L."/>
            <person name="Ihrmark K."/>
            <person name="Kuo A."/>
            <person name="LaButti K."/>
            <person name="Lipzen A."/>
            <person name="Morin E."/>
            <person name="Grigoriev I.V."/>
            <person name="Henrissat B."/>
            <person name="Lindahl B."/>
            <person name="Martin F."/>
        </authorList>
    </citation>
    <scope>NUCLEOTIDE SEQUENCE</scope>
    <source>
        <strain evidence="4">JB14</strain>
    </source>
</reference>
<evidence type="ECO:0000256" key="2">
    <source>
        <dbReference type="SAM" id="MobiDB-lite"/>
    </source>
</evidence>
<evidence type="ECO:0000313" key="4">
    <source>
        <dbReference type="EMBL" id="KAE9407007.1"/>
    </source>
</evidence>
<protein>
    <recommendedName>
        <fullName evidence="3">Homeobox domain-containing protein</fullName>
    </recommendedName>
</protein>
<dbReference type="Proteomes" id="UP000799118">
    <property type="component" value="Unassembled WGS sequence"/>
</dbReference>
<dbReference type="SUPFAM" id="SSF46689">
    <property type="entry name" value="Homeodomain-like"/>
    <property type="match status" value="1"/>
</dbReference>
<proteinExistence type="predicted"/>
<gene>
    <name evidence="4" type="ORF">BT96DRAFT_1014417</name>
</gene>
<dbReference type="OrthoDB" id="2646043at2759"/>
<sequence>MGTNTNNLQRSTILLQWKQTLLRHSYKFLAQQSELPLPLNDDSAKRPRRLRIPKKGVEILNNAFKQVQDPTPIQKQNLLEQIKALPKCDQYQMKNLESWFRNAKRRSQSLPISPSIKPSKLKTLRTLFGSTPDPTEKVMSVWATLLGTELEVVEAWVSAAQDQFEPSHQSMSAHAPDFAHLPTPLSIHTSSRSPSPPAKRRKLSNEAPARLLSPVSVPKSTRSPSPMMSRRAAIQQ</sequence>
<accession>A0A6A4ID04</accession>
<feature type="compositionally biased region" description="Low complexity" evidence="2">
    <location>
        <begin position="222"/>
        <end position="236"/>
    </location>
</feature>
<keyword evidence="1" id="KW-0539">Nucleus</keyword>
<dbReference type="GO" id="GO:0005634">
    <property type="term" value="C:nucleus"/>
    <property type="evidence" value="ECO:0007669"/>
    <property type="project" value="UniProtKB-SubCell"/>
</dbReference>
<keyword evidence="1" id="KW-0238">DNA-binding</keyword>
<organism evidence="4 5">
    <name type="scientific">Gymnopus androsaceus JB14</name>
    <dbReference type="NCBI Taxonomy" id="1447944"/>
    <lineage>
        <taxon>Eukaryota</taxon>
        <taxon>Fungi</taxon>
        <taxon>Dikarya</taxon>
        <taxon>Basidiomycota</taxon>
        <taxon>Agaricomycotina</taxon>
        <taxon>Agaricomycetes</taxon>
        <taxon>Agaricomycetidae</taxon>
        <taxon>Agaricales</taxon>
        <taxon>Marasmiineae</taxon>
        <taxon>Omphalotaceae</taxon>
        <taxon>Gymnopus</taxon>
    </lineage>
</organism>
<feature type="region of interest" description="Disordered" evidence="2">
    <location>
        <begin position="167"/>
        <end position="236"/>
    </location>
</feature>
<dbReference type="InterPro" id="IPR009057">
    <property type="entry name" value="Homeodomain-like_sf"/>
</dbReference>
<dbReference type="InterPro" id="IPR001356">
    <property type="entry name" value="HD"/>
</dbReference>
<dbReference type="AlphaFoldDB" id="A0A6A4ID04"/>